<dbReference type="OrthoDB" id="414133at2759"/>
<keyword evidence="6" id="KW-1133">Transmembrane helix</keyword>
<comment type="similarity">
    <text evidence="5">Belongs to the class I-like SAM-binding methyltransferase superfamily. C5-methyltransferase family.</text>
</comment>
<dbReference type="eggNOG" id="ENOG502SB19">
    <property type="taxonomic scope" value="Eukaryota"/>
</dbReference>
<dbReference type="Gene3D" id="3.40.50.150">
    <property type="entry name" value="Vaccinia Virus protein VP39"/>
    <property type="match status" value="1"/>
</dbReference>
<dbReference type="STRING" id="227321.G5EB16"/>
<keyword evidence="4 5" id="KW-0949">S-adenosyl-L-methionine</keyword>
<keyword evidence="3 5" id="KW-0808">Transferase</keyword>
<evidence type="ECO:0000313" key="8">
    <source>
        <dbReference type="Proteomes" id="UP000000560"/>
    </source>
</evidence>
<evidence type="ECO:0000256" key="4">
    <source>
        <dbReference type="ARBA" id="ARBA00022691"/>
    </source>
</evidence>
<accession>G5EB16</accession>
<dbReference type="InterPro" id="IPR029063">
    <property type="entry name" value="SAM-dependent_MTases_sf"/>
</dbReference>
<dbReference type="PROSITE" id="PS51679">
    <property type="entry name" value="SAM_MT_C5"/>
    <property type="match status" value="1"/>
</dbReference>
<proteinExistence type="inferred from homology"/>
<gene>
    <name evidence="7" type="ORF">ANIA_06638</name>
</gene>
<dbReference type="RefSeq" id="XP_664242.1">
    <property type="nucleotide sequence ID" value="XM_659150.2"/>
</dbReference>
<organism evidence="7 8">
    <name type="scientific">Emericella nidulans (strain FGSC A4 / ATCC 38163 / CBS 112.46 / NRRL 194 / M139)</name>
    <name type="common">Aspergillus nidulans</name>
    <dbReference type="NCBI Taxonomy" id="227321"/>
    <lineage>
        <taxon>Eukaryota</taxon>
        <taxon>Fungi</taxon>
        <taxon>Dikarya</taxon>
        <taxon>Ascomycota</taxon>
        <taxon>Pezizomycotina</taxon>
        <taxon>Eurotiomycetes</taxon>
        <taxon>Eurotiomycetidae</taxon>
        <taxon>Eurotiales</taxon>
        <taxon>Aspergillaceae</taxon>
        <taxon>Aspergillus</taxon>
        <taxon>Aspergillus subgen. Nidulantes</taxon>
    </lineage>
</organism>
<dbReference type="EMBL" id="BN001301">
    <property type="protein sequence ID" value="CBF71150.1"/>
    <property type="molecule type" value="Genomic_DNA"/>
</dbReference>
<protein>
    <recommendedName>
        <fullName evidence="1">DNA (cytosine-5-)-methyltransferase</fullName>
        <ecNumber evidence="1">2.1.1.37</ecNumber>
    </recommendedName>
</protein>
<dbReference type="GO" id="GO:0003677">
    <property type="term" value="F:DNA binding"/>
    <property type="evidence" value="ECO:0000318"/>
    <property type="project" value="GO_Central"/>
</dbReference>
<keyword evidence="6" id="KW-0472">Membrane</keyword>
<feature type="active site" evidence="5">
    <location>
        <position position="382"/>
    </location>
</feature>
<dbReference type="InParanoid" id="G5EB16"/>
<keyword evidence="2 5" id="KW-0489">Methyltransferase</keyword>
<dbReference type="GO" id="GO:0044027">
    <property type="term" value="P:negative regulation of gene expression via chromosomal CpG island methylation"/>
    <property type="evidence" value="ECO:0000318"/>
    <property type="project" value="GO_Central"/>
</dbReference>
<keyword evidence="6" id="KW-0812">Transmembrane</keyword>
<dbReference type="InterPro" id="IPR031303">
    <property type="entry name" value="C5_meth_CS"/>
</dbReference>
<evidence type="ECO:0000256" key="2">
    <source>
        <dbReference type="ARBA" id="ARBA00022603"/>
    </source>
</evidence>
<dbReference type="Pfam" id="PF00145">
    <property type="entry name" value="DNA_methylase"/>
    <property type="match status" value="2"/>
</dbReference>
<dbReference type="PANTHER" id="PTHR10629:SF52">
    <property type="entry name" value="DNA (CYTOSINE-5)-METHYLTRANSFERASE 1"/>
    <property type="match status" value="1"/>
</dbReference>
<dbReference type="Gene3D" id="3.90.120.10">
    <property type="entry name" value="DNA Methylase, subunit A, domain 2"/>
    <property type="match status" value="1"/>
</dbReference>
<evidence type="ECO:0000256" key="6">
    <source>
        <dbReference type="SAM" id="Phobius"/>
    </source>
</evidence>
<evidence type="ECO:0000256" key="5">
    <source>
        <dbReference type="PROSITE-ProRule" id="PRU01016"/>
    </source>
</evidence>
<dbReference type="OMA" id="KPRVHTM"/>
<dbReference type="InterPro" id="IPR001525">
    <property type="entry name" value="C5_MeTfrase"/>
</dbReference>
<dbReference type="PANTHER" id="PTHR10629">
    <property type="entry name" value="CYTOSINE-SPECIFIC METHYLTRANSFERASE"/>
    <property type="match status" value="1"/>
</dbReference>
<dbReference type="HOGENOM" id="CLU_012943_3_0_1"/>
<accession>C8V1C4</accession>
<dbReference type="PRINTS" id="PR00105">
    <property type="entry name" value="C5METTRFRASE"/>
</dbReference>
<sequence length="615" mass="69029">MRQSAYIYLTFVSSCTVCELLLYTFLTRLSLPSCSRDMHNFYRPSVIVDDASDASSVTIDHDPDRLYFLREDSDTATREFIDLTEDETTHDGEYITDECFEVLREDWLASACASSPLSPELPEGQLLEEVCDADGIVYKPGNSVELHDGAFFRICSIRQALKGNIILTGRRLLKFKDHPDKYLPQWRNELIWVADETAEIPLWFVRRFVSVHFSNVCPIGQDCQKNNNPDGLFCRLKRVIQKETTSIEYLTFEEADAGFRAPSASLRHGWRGETAPFGSKEEAETPVIVLDDDNDFQDTILKQKAQRKYTFGDGFCGAGGVSCGAEAAGLDIKWAFDLCPHAAATYRLNFPNVECEGSDIFSFMTSNEEFMRVDISHGSPPCQTFSPAHTIPGPNDDANSAAIFSCWDLIRKAKPRVHTMEETSGLFDRHQQVFLRVICDFIETGYSVRWALLNCMWYGVPQSRKRLIIIASGPGESLPRLPRPTHGLPGSGLRDLTTISQAIRDIPTGSPDHDVVAARGRGVHNRRAPFDGNRQARTITCGGGDNYHPSGLRGFTLREFACLQTFPLGFRFLGGRTQVKRQIGNAVPPLLAKAVFKEIIRSLQDTDERELHENQ</sequence>
<reference evidence="8" key="1">
    <citation type="journal article" date="2005" name="Nature">
        <title>Sequencing of Aspergillus nidulans and comparative analysis with A. fumigatus and A. oryzae.</title>
        <authorList>
            <person name="Galagan J.E."/>
            <person name="Calvo S.E."/>
            <person name="Cuomo C."/>
            <person name="Ma L.J."/>
            <person name="Wortman J.R."/>
            <person name="Batzoglou S."/>
            <person name="Lee S.I."/>
            <person name="Basturkmen M."/>
            <person name="Spevak C.C."/>
            <person name="Clutterbuck J."/>
            <person name="Kapitonov V."/>
            <person name="Jurka J."/>
            <person name="Scazzocchio C."/>
            <person name="Farman M."/>
            <person name="Butler J."/>
            <person name="Purcell S."/>
            <person name="Harris S."/>
            <person name="Braus G.H."/>
            <person name="Draht O."/>
            <person name="Busch S."/>
            <person name="D'Enfert C."/>
            <person name="Bouchier C."/>
            <person name="Goldman G.H."/>
            <person name="Bell-Pedersen D."/>
            <person name="Griffiths-Jones S."/>
            <person name="Doonan J.H."/>
            <person name="Yu J."/>
            <person name="Vienken K."/>
            <person name="Pain A."/>
            <person name="Freitag M."/>
            <person name="Selker E.U."/>
            <person name="Archer D.B."/>
            <person name="Penalva M.A."/>
            <person name="Oakley B.R."/>
            <person name="Momany M."/>
            <person name="Tanaka T."/>
            <person name="Kumagai T."/>
            <person name="Asai K."/>
            <person name="Machida M."/>
            <person name="Nierman W.C."/>
            <person name="Denning D.W."/>
            <person name="Caddick M."/>
            <person name="Hynes M."/>
            <person name="Paoletti M."/>
            <person name="Fischer R."/>
            <person name="Miller B."/>
            <person name="Dyer P."/>
            <person name="Sachs M.S."/>
            <person name="Osmani S.A."/>
            <person name="Birren B.W."/>
        </authorList>
    </citation>
    <scope>NUCLEOTIDE SEQUENCE [LARGE SCALE GENOMIC DNA]</scope>
    <source>
        <strain evidence="8">FGSC A4 / ATCC 38163 / CBS 112.46 / NRRL 194 / M139</strain>
    </source>
</reference>
<evidence type="ECO:0000313" key="7">
    <source>
        <dbReference type="EMBL" id="CBF71150.1"/>
    </source>
</evidence>
<dbReference type="Proteomes" id="UP000000560">
    <property type="component" value="Chromosome I"/>
</dbReference>
<dbReference type="PROSITE" id="PS51257">
    <property type="entry name" value="PROKAR_LIPOPROTEIN"/>
    <property type="match status" value="1"/>
</dbReference>
<keyword evidence="8" id="KW-1185">Reference proteome</keyword>
<dbReference type="AlphaFoldDB" id="G5EB16"/>
<dbReference type="KEGG" id="ani:ANIA_06638"/>
<evidence type="ECO:0000256" key="1">
    <source>
        <dbReference type="ARBA" id="ARBA00011975"/>
    </source>
</evidence>
<reference evidence="8" key="2">
    <citation type="journal article" date="2009" name="Fungal Genet. Biol.">
        <title>The 2008 update of the Aspergillus nidulans genome annotation: a community effort.</title>
        <authorList>
            <person name="Wortman J.R."/>
            <person name="Gilsenan J.M."/>
            <person name="Joardar V."/>
            <person name="Deegan J."/>
            <person name="Clutterbuck J."/>
            <person name="Andersen M.R."/>
            <person name="Archer D."/>
            <person name="Bencina M."/>
            <person name="Braus G."/>
            <person name="Coutinho P."/>
            <person name="von Dohren H."/>
            <person name="Doonan J."/>
            <person name="Driessen A.J."/>
            <person name="Durek P."/>
            <person name="Espeso E."/>
            <person name="Fekete E."/>
            <person name="Flipphi M."/>
            <person name="Estrada C.G."/>
            <person name="Geysens S."/>
            <person name="Goldman G."/>
            <person name="de Groot P.W."/>
            <person name="Hansen K."/>
            <person name="Harris S.D."/>
            <person name="Heinekamp T."/>
            <person name="Helmstaedt K."/>
            <person name="Henrissat B."/>
            <person name="Hofmann G."/>
            <person name="Homan T."/>
            <person name="Horio T."/>
            <person name="Horiuchi H."/>
            <person name="James S."/>
            <person name="Jones M."/>
            <person name="Karaffa L."/>
            <person name="Karanyi Z."/>
            <person name="Kato M."/>
            <person name="Keller N."/>
            <person name="Kelly D.E."/>
            <person name="Kiel J.A."/>
            <person name="Kim J.M."/>
            <person name="van der Klei I.J."/>
            <person name="Klis F.M."/>
            <person name="Kovalchuk A."/>
            <person name="Krasevec N."/>
            <person name="Kubicek C.P."/>
            <person name="Liu B."/>
            <person name="Maccabe A."/>
            <person name="Meyer V."/>
            <person name="Mirabito P."/>
            <person name="Miskei M."/>
            <person name="Mos M."/>
            <person name="Mullins J."/>
            <person name="Nelson D.R."/>
            <person name="Nielsen J."/>
            <person name="Oakley B.R."/>
            <person name="Osmani S.A."/>
            <person name="Pakula T."/>
            <person name="Paszewski A."/>
            <person name="Paulsen I."/>
            <person name="Pilsyk S."/>
            <person name="Pocsi I."/>
            <person name="Punt P.J."/>
            <person name="Ram A.F."/>
            <person name="Ren Q."/>
            <person name="Robellet X."/>
            <person name="Robson G."/>
            <person name="Seiboth B."/>
            <person name="van Solingen P."/>
            <person name="Specht T."/>
            <person name="Sun J."/>
            <person name="Taheri-Talesh N."/>
            <person name="Takeshita N."/>
            <person name="Ussery D."/>
            <person name="vanKuyk P.A."/>
            <person name="Visser H."/>
            <person name="van de Vondervoort P.J."/>
            <person name="de Vries R.P."/>
            <person name="Walton J."/>
            <person name="Xiang X."/>
            <person name="Xiong Y."/>
            <person name="Zeng A.P."/>
            <person name="Brandt B.W."/>
            <person name="Cornell M.J."/>
            <person name="van den Hondel C.A."/>
            <person name="Visser J."/>
            <person name="Oliver S.G."/>
            <person name="Turner G."/>
        </authorList>
    </citation>
    <scope>GENOME REANNOTATION</scope>
    <source>
        <strain evidence="8">FGSC A4 / ATCC 38163 / CBS 112.46 / NRRL 194 / M139</strain>
    </source>
</reference>
<evidence type="ECO:0000256" key="3">
    <source>
        <dbReference type="ARBA" id="ARBA00022679"/>
    </source>
</evidence>
<dbReference type="GO" id="GO:0003886">
    <property type="term" value="F:DNA (cytosine-5-)-methyltransferase activity"/>
    <property type="evidence" value="ECO:0000318"/>
    <property type="project" value="GO_Central"/>
</dbReference>
<dbReference type="InterPro" id="IPR050390">
    <property type="entry name" value="C5-Methyltransferase"/>
</dbReference>
<dbReference type="GeneID" id="2870392"/>
<dbReference type="GO" id="GO:0005634">
    <property type="term" value="C:nucleus"/>
    <property type="evidence" value="ECO:0000318"/>
    <property type="project" value="GO_Central"/>
</dbReference>
<name>G5EB16_EMENI</name>
<dbReference type="SUPFAM" id="SSF53335">
    <property type="entry name" value="S-adenosyl-L-methionine-dependent methyltransferases"/>
    <property type="match status" value="1"/>
</dbReference>
<dbReference type="PROSITE" id="PS00095">
    <property type="entry name" value="C5_MTASE_2"/>
    <property type="match status" value="1"/>
</dbReference>
<feature type="transmembrane region" description="Helical" evidence="6">
    <location>
        <begin position="7"/>
        <end position="26"/>
    </location>
</feature>
<dbReference type="EC" id="2.1.1.37" evidence="1"/>
<dbReference type="GO" id="GO:0032259">
    <property type="term" value="P:methylation"/>
    <property type="evidence" value="ECO:0007669"/>
    <property type="project" value="UniProtKB-KW"/>
</dbReference>